<feature type="domain" description="Reverse transcriptase zinc-binding" evidence="1">
    <location>
        <begin position="124"/>
        <end position="174"/>
    </location>
</feature>
<dbReference type="InterPro" id="IPR026960">
    <property type="entry name" value="RVT-Znf"/>
</dbReference>
<dbReference type="Proteomes" id="UP000631114">
    <property type="component" value="Unassembled WGS sequence"/>
</dbReference>
<evidence type="ECO:0000313" key="2">
    <source>
        <dbReference type="EMBL" id="KAF9586775.1"/>
    </source>
</evidence>
<evidence type="ECO:0000313" key="3">
    <source>
        <dbReference type="Proteomes" id="UP000631114"/>
    </source>
</evidence>
<organism evidence="2 3">
    <name type="scientific">Coptis chinensis</name>
    <dbReference type="NCBI Taxonomy" id="261450"/>
    <lineage>
        <taxon>Eukaryota</taxon>
        <taxon>Viridiplantae</taxon>
        <taxon>Streptophyta</taxon>
        <taxon>Embryophyta</taxon>
        <taxon>Tracheophyta</taxon>
        <taxon>Spermatophyta</taxon>
        <taxon>Magnoliopsida</taxon>
        <taxon>Ranunculales</taxon>
        <taxon>Ranunculaceae</taxon>
        <taxon>Coptidoideae</taxon>
        <taxon>Coptis</taxon>
    </lineage>
</organism>
<comment type="caution">
    <text evidence="2">The sequence shown here is derived from an EMBL/GenBank/DDBJ whole genome shotgun (WGS) entry which is preliminary data.</text>
</comment>
<accession>A0A835GSM7</accession>
<proteinExistence type="predicted"/>
<gene>
    <name evidence="2" type="ORF">IFM89_040010</name>
</gene>
<dbReference type="EMBL" id="JADFTS010000112">
    <property type="protein sequence ID" value="KAF9586775.1"/>
    <property type="molecule type" value="Genomic_DNA"/>
</dbReference>
<dbReference type="AlphaFoldDB" id="A0A835GSM7"/>
<keyword evidence="3" id="KW-1185">Reference proteome</keyword>
<name>A0A835GSM7_9MAGN</name>
<sequence>MKDMNKAMLMEIAWNMRNDGSDELSMFFLLEGNCVYIPKRKYMNTDGEIINYYRAASLIWSGIKNALREVDSRSQWLIGNGDSVDFGERTGLVVLLSNRNCNLKPKISKAVFLKLQQLLSKSDTAWKLLNNCAATDSKVQKKGIKLASRCMSCRENCEDLHHLLWGCNMVENLWQRLTHKFKTRMDFSNFKQAISKMKGRSPLLRHIWTTSQLWWEAHGGSMET</sequence>
<dbReference type="Pfam" id="PF13966">
    <property type="entry name" value="zf-RVT"/>
    <property type="match status" value="1"/>
</dbReference>
<reference evidence="2 3" key="1">
    <citation type="submission" date="2020-10" db="EMBL/GenBank/DDBJ databases">
        <title>The Coptis chinensis genome and diversification of protoberbering-type alkaloids.</title>
        <authorList>
            <person name="Wang B."/>
            <person name="Shu S."/>
            <person name="Song C."/>
            <person name="Liu Y."/>
        </authorList>
    </citation>
    <scope>NUCLEOTIDE SEQUENCE [LARGE SCALE GENOMIC DNA]</scope>
    <source>
        <strain evidence="2">HL-2020</strain>
        <tissue evidence="2">Leaf</tissue>
    </source>
</reference>
<protein>
    <recommendedName>
        <fullName evidence="1">Reverse transcriptase zinc-binding domain-containing protein</fullName>
    </recommendedName>
</protein>
<evidence type="ECO:0000259" key="1">
    <source>
        <dbReference type="Pfam" id="PF13966"/>
    </source>
</evidence>